<dbReference type="RefSeq" id="WP_381019582.1">
    <property type="nucleotide sequence ID" value="NZ_JBHSNY010000003.1"/>
</dbReference>
<gene>
    <name evidence="2" type="ORF">ACFPZJ_09710</name>
</gene>
<feature type="compositionally biased region" description="Basic and acidic residues" evidence="1">
    <location>
        <begin position="44"/>
        <end position="56"/>
    </location>
</feature>
<keyword evidence="3" id="KW-1185">Reference proteome</keyword>
<evidence type="ECO:0000256" key="1">
    <source>
        <dbReference type="SAM" id="MobiDB-lite"/>
    </source>
</evidence>
<dbReference type="Proteomes" id="UP001596154">
    <property type="component" value="Unassembled WGS sequence"/>
</dbReference>
<proteinExistence type="predicted"/>
<reference evidence="3" key="1">
    <citation type="journal article" date="2019" name="Int. J. Syst. Evol. Microbiol.">
        <title>The Global Catalogue of Microorganisms (GCM) 10K type strain sequencing project: providing services to taxonomists for standard genome sequencing and annotation.</title>
        <authorList>
            <consortium name="The Broad Institute Genomics Platform"/>
            <consortium name="The Broad Institute Genome Sequencing Center for Infectious Disease"/>
            <person name="Wu L."/>
            <person name="Ma J."/>
        </authorList>
    </citation>
    <scope>NUCLEOTIDE SEQUENCE [LARGE SCALE GENOMIC DNA]</scope>
    <source>
        <strain evidence="3">CGMCC 4.7248</strain>
    </source>
</reference>
<accession>A0ABW0UN66</accession>
<comment type="caution">
    <text evidence="2">The sequence shown here is derived from an EMBL/GenBank/DDBJ whole genome shotgun (WGS) entry which is preliminary data.</text>
</comment>
<feature type="region of interest" description="Disordered" evidence="1">
    <location>
        <begin position="44"/>
        <end position="70"/>
    </location>
</feature>
<protein>
    <submittedName>
        <fullName evidence="2">Uncharacterized protein</fullName>
    </submittedName>
</protein>
<evidence type="ECO:0000313" key="2">
    <source>
        <dbReference type="EMBL" id="MFC5634052.1"/>
    </source>
</evidence>
<organism evidence="2 3">
    <name type="scientific">Streptomyces bullii</name>
    <dbReference type="NCBI Taxonomy" id="349910"/>
    <lineage>
        <taxon>Bacteria</taxon>
        <taxon>Bacillati</taxon>
        <taxon>Actinomycetota</taxon>
        <taxon>Actinomycetes</taxon>
        <taxon>Kitasatosporales</taxon>
        <taxon>Streptomycetaceae</taxon>
        <taxon>Streptomyces</taxon>
    </lineage>
</organism>
<sequence length="144" mass="15780">MAEGDGVAARSIRVRLDGTATESDVGALHKWLEREKPLDEMVRASKLQIHERRRTDESDETGGDDTRTPMGVDMEIVVTVLETTVLLVEVLDLVRRAVDAWRGNRARVEDGDPPGVSVDPVDPQTGRTDRDPEDGDPPAARVDG</sequence>
<name>A0ABW0UN66_9ACTN</name>
<feature type="compositionally biased region" description="Low complexity" evidence="1">
    <location>
        <begin position="113"/>
        <end position="123"/>
    </location>
</feature>
<feature type="region of interest" description="Disordered" evidence="1">
    <location>
        <begin position="102"/>
        <end position="144"/>
    </location>
</feature>
<evidence type="ECO:0000313" key="3">
    <source>
        <dbReference type="Proteomes" id="UP001596154"/>
    </source>
</evidence>
<dbReference type="EMBL" id="JBHSNY010000003">
    <property type="protein sequence ID" value="MFC5634052.1"/>
    <property type="molecule type" value="Genomic_DNA"/>
</dbReference>